<protein>
    <recommendedName>
        <fullName evidence="1">Ig-like domain-containing protein</fullName>
    </recommendedName>
</protein>
<evidence type="ECO:0000313" key="2">
    <source>
        <dbReference type="EMBL" id="RNM29023.1"/>
    </source>
</evidence>
<keyword evidence="3" id="KW-1185">Reference proteome</keyword>
<dbReference type="InterPro" id="IPR010572">
    <property type="entry name" value="Tail_dom"/>
</dbReference>
<dbReference type="RefSeq" id="WP_128521268.1">
    <property type="nucleotide sequence ID" value="NZ_RJQC01000006.1"/>
</dbReference>
<evidence type="ECO:0000313" key="3">
    <source>
        <dbReference type="Proteomes" id="UP000276568"/>
    </source>
</evidence>
<organism evidence="2 3">
    <name type="scientific">Absicoccus porci</name>
    <dbReference type="NCBI Taxonomy" id="2486576"/>
    <lineage>
        <taxon>Bacteria</taxon>
        <taxon>Bacillati</taxon>
        <taxon>Bacillota</taxon>
        <taxon>Erysipelotrichia</taxon>
        <taxon>Erysipelotrichales</taxon>
        <taxon>Erysipelotrichaceae</taxon>
        <taxon>Absicoccus</taxon>
    </lineage>
</organism>
<name>A0A3N0HW74_9FIRM</name>
<proteinExistence type="predicted"/>
<accession>A0A3N0HW74</accession>
<dbReference type="OrthoDB" id="1654153at2"/>
<dbReference type="AlphaFoldDB" id="A0A3N0HW74"/>
<dbReference type="PROSITE" id="PS50835">
    <property type="entry name" value="IG_LIKE"/>
    <property type="match status" value="1"/>
</dbReference>
<dbReference type="InterPro" id="IPR007110">
    <property type="entry name" value="Ig-like_dom"/>
</dbReference>
<comment type="caution">
    <text evidence="2">The sequence shown here is derived from an EMBL/GenBank/DDBJ whole genome shotgun (WGS) entry which is preliminary data.</text>
</comment>
<sequence length="485" mass="54392">MSLFKVYVDGSLFYHPNLSKLAITEAQIQEDAENIDSLKLSAPFNHPYLTSIKPMASVIVCKKGNDVVFEGRALDDGSDFYNTHSWTCESCLAYLKDTIQPPFSYKGTLKGLLEYFISIHNKNVEEQKRFTLGNVTVKDDNDYISYSNSEYSCTMDAIKNKLINTHGGYLQVRYTTNGKYLDYLEDFTTKSVQTVEFGKNLLNVKITKDHTERVTALIPLGAKKKETDEEGTETETDERIDITSVNDGKNYVCDEKAIKEIGWIWTSEIWDDVTLPGNLLRKAKARLSDLVKGITSIELTIVDESDTGADIGDIRARMYVECISKPHGIHGTYLCVSRTRDYLNPSGNTITIGASGVTLTAASAKQNKNIAALEDDILGQTSKIESISGKVDTINSQKMYHTELVVDGVSIFKDKGQKSRMHCKVFSWDKDITDSLEAESFIWHRKSSDEAADAEWDKAHRGIKTIIITTEDVQDNASFYCEIIL</sequence>
<dbReference type="Pfam" id="PF06605">
    <property type="entry name" value="Prophage_tail"/>
    <property type="match status" value="1"/>
</dbReference>
<reference evidence="2 3" key="1">
    <citation type="submission" date="2018-11" db="EMBL/GenBank/DDBJ databases">
        <title>Clostridium sp. nov., a member of the family Erysipelotrichaceae isolated from pig faeces.</title>
        <authorList>
            <person name="Chang Y.-H."/>
        </authorList>
    </citation>
    <scope>NUCLEOTIDE SEQUENCE [LARGE SCALE GENOMIC DNA]</scope>
    <source>
        <strain evidence="2 3">YH-panp20</strain>
    </source>
</reference>
<feature type="domain" description="Ig-like" evidence="1">
    <location>
        <begin position="415"/>
        <end position="485"/>
    </location>
</feature>
<evidence type="ECO:0000259" key="1">
    <source>
        <dbReference type="PROSITE" id="PS50835"/>
    </source>
</evidence>
<dbReference type="EMBL" id="RJQC01000006">
    <property type="protein sequence ID" value="RNM29023.1"/>
    <property type="molecule type" value="Genomic_DNA"/>
</dbReference>
<gene>
    <name evidence="2" type="ORF">EDX97_11410</name>
</gene>
<dbReference type="Proteomes" id="UP000276568">
    <property type="component" value="Unassembled WGS sequence"/>
</dbReference>